<dbReference type="PANTHER" id="PTHR46481:SF10">
    <property type="entry name" value="ZINC FINGER BED DOMAIN-CONTAINING PROTEIN 39"/>
    <property type="match status" value="1"/>
</dbReference>
<dbReference type="InterPro" id="IPR052035">
    <property type="entry name" value="ZnF_BED_domain_contain"/>
</dbReference>
<evidence type="ECO:0008006" key="8">
    <source>
        <dbReference type="Google" id="ProtNLM"/>
    </source>
</evidence>
<dbReference type="GO" id="GO:0008270">
    <property type="term" value="F:zinc ion binding"/>
    <property type="evidence" value="ECO:0007669"/>
    <property type="project" value="UniProtKB-KW"/>
</dbReference>
<sequence length="150" mass="16881">MTPFNPEVALENLFFSRKKIAMEAHYLHKSHSHHIKNVVKEIKQIGFTLDVWTSPNTIAFLGIMAHAITNSWDLIDVVIEMPQVHSSHTGYNFSKVLFEFLNSYNLTNFLVSITANNTSYNSTLAARVEQILDSEEAEDNSPVGETPGKS</sequence>
<reference evidence="6 7" key="1">
    <citation type="submission" date="2015-08" db="EMBL/GenBank/DDBJ databases">
        <title>Next Generation Sequencing and Analysis of the Genome of Puccinia sorghi L Schw, the Causal Agent of Maize Common Rust.</title>
        <authorList>
            <person name="Rochi L."/>
            <person name="Burguener G."/>
            <person name="Darino M."/>
            <person name="Turjanski A."/>
            <person name="Kreff E."/>
            <person name="Dieguez M.J."/>
            <person name="Sacco F."/>
        </authorList>
    </citation>
    <scope>NUCLEOTIDE SEQUENCE [LARGE SCALE GENOMIC DNA]</scope>
    <source>
        <strain evidence="6 7">RO10H11247</strain>
    </source>
</reference>
<keyword evidence="4" id="KW-0862">Zinc</keyword>
<dbReference type="VEuPathDB" id="FungiDB:VP01_2295g1"/>
<evidence type="ECO:0000256" key="1">
    <source>
        <dbReference type="ARBA" id="ARBA00004123"/>
    </source>
</evidence>
<dbReference type="Proteomes" id="UP000037035">
    <property type="component" value="Unassembled WGS sequence"/>
</dbReference>
<dbReference type="PANTHER" id="PTHR46481">
    <property type="entry name" value="ZINC FINGER BED DOMAIN-CONTAINING PROTEIN 4"/>
    <property type="match status" value="1"/>
</dbReference>
<evidence type="ECO:0000313" key="7">
    <source>
        <dbReference type="Proteomes" id="UP000037035"/>
    </source>
</evidence>
<dbReference type="InterPro" id="IPR012337">
    <property type="entry name" value="RNaseH-like_sf"/>
</dbReference>
<keyword evidence="3" id="KW-0863">Zinc-finger</keyword>
<keyword evidence="7" id="KW-1185">Reference proteome</keyword>
<accession>A0A0L6V8P6</accession>
<dbReference type="AlphaFoldDB" id="A0A0L6V8P6"/>
<evidence type="ECO:0000313" key="6">
    <source>
        <dbReference type="EMBL" id="KNZ56882.1"/>
    </source>
</evidence>
<keyword evidence="2" id="KW-0479">Metal-binding</keyword>
<evidence type="ECO:0000256" key="2">
    <source>
        <dbReference type="ARBA" id="ARBA00022723"/>
    </source>
</evidence>
<comment type="caution">
    <text evidence="6">The sequence shown here is derived from an EMBL/GenBank/DDBJ whole genome shotgun (WGS) entry which is preliminary data.</text>
</comment>
<comment type="subcellular location">
    <subcellularLocation>
        <location evidence="1">Nucleus</location>
    </subcellularLocation>
</comment>
<protein>
    <recommendedName>
        <fullName evidence="8">HAT C-terminal dimerisation domain-containing protein</fullName>
    </recommendedName>
</protein>
<gene>
    <name evidence="6" type="ORF">VP01_2295g1</name>
</gene>
<dbReference type="OrthoDB" id="1607513at2759"/>
<evidence type="ECO:0000256" key="5">
    <source>
        <dbReference type="ARBA" id="ARBA00023242"/>
    </source>
</evidence>
<evidence type="ECO:0000256" key="4">
    <source>
        <dbReference type="ARBA" id="ARBA00022833"/>
    </source>
</evidence>
<proteinExistence type="predicted"/>
<dbReference type="SUPFAM" id="SSF53098">
    <property type="entry name" value="Ribonuclease H-like"/>
    <property type="match status" value="1"/>
</dbReference>
<dbReference type="GO" id="GO:0005634">
    <property type="term" value="C:nucleus"/>
    <property type="evidence" value="ECO:0007669"/>
    <property type="project" value="UniProtKB-SubCell"/>
</dbReference>
<dbReference type="EMBL" id="LAVV01007164">
    <property type="protein sequence ID" value="KNZ56882.1"/>
    <property type="molecule type" value="Genomic_DNA"/>
</dbReference>
<keyword evidence="5" id="KW-0539">Nucleus</keyword>
<name>A0A0L6V8P6_9BASI</name>
<organism evidence="6 7">
    <name type="scientific">Puccinia sorghi</name>
    <dbReference type="NCBI Taxonomy" id="27349"/>
    <lineage>
        <taxon>Eukaryota</taxon>
        <taxon>Fungi</taxon>
        <taxon>Dikarya</taxon>
        <taxon>Basidiomycota</taxon>
        <taxon>Pucciniomycotina</taxon>
        <taxon>Pucciniomycetes</taxon>
        <taxon>Pucciniales</taxon>
        <taxon>Pucciniaceae</taxon>
        <taxon>Puccinia</taxon>
    </lineage>
</organism>
<evidence type="ECO:0000256" key="3">
    <source>
        <dbReference type="ARBA" id="ARBA00022771"/>
    </source>
</evidence>